<dbReference type="AlphaFoldDB" id="A0A2U0SJ51"/>
<proteinExistence type="predicted"/>
<comment type="caution">
    <text evidence="2">The sequence shown here is derived from an EMBL/GenBank/DDBJ whole genome shotgun (WGS) entry which is preliminary data.</text>
</comment>
<evidence type="ECO:0000313" key="3">
    <source>
        <dbReference type="Proteomes" id="UP000245890"/>
    </source>
</evidence>
<accession>A0A2U0SJ51</accession>
<feature type="signal peptide" evidence="1">
    <location>
        <begin position="1"/>
        <end position="22"/>
    </location>
</feature>
<dbReference type="RefSeq" id="WP_116470759.1">
    <property type="nucleotide sequence ID" value="NZ_QENQ01000001.1"/>
</dbReference>
<dbReference type="OrthoDB" id="5956991at2"/>
<protein>
    <submittedName>
        <fullName evidence="2">Uncharacterized protein</fullName>
    </submittedName>
</protein>
<keyword evidence="3" id="KW-1185">Reference proteome</keyword>
<name>A0A2U0SJ51_9SPHN</name>
<reference evidence="2 3" key="1">
    <citation type="submission" date="2018-05" db="EMBL/GenBank/DDBJ databases">
        <title>Description of Sphingomonas pokkalii sp nov, isolated from the rhizosphere of saline tolerant pokkali rice and its draft genome analysis.</title>
        <authorList>
            <person name="Menon R."/>
            <person name="Kumari S."/>
            <person name="Rameshkumar N."/>
        </authorList>
    </citation>
    <scope>NUCLEOTIDE SEQUENCE [LARGE SCALE GENOMIC DNA]</scope>
    <source>
        <strain evidence="2 3">L3B27</strain>
    </source>
</reference>
<evidence type="ECO:0000256" key="1">
    <source>
        <dbReference type="SAM" id="SignalP"/>
    </source>
</evidence>
<evidence type="ECO:0000313" key="2">
    <source>
        <dbReference type="EMBL" id="PVX31375.1"/>
    </source>
</evidence>
<dbReference type="EMBL" id="QENQ01000001">
    <property type="protein sequence ID" value="PVX31375.1"/>
    <property type="molecule type" value="Genomic_DNA"/>
</dbReference>
<dbReference type="Proteomes" id="UP000245890">
    <property type="component" value="Unassembled WGS sequence"/>
</dbReference>
<sequence>MKRILATLLAGAALLTAPVADAQRKRDTPEIKLAKLLEGRVAGKPVNCISLSMTGSSQIIEGKAIVYRSGNTLYVNEPRGGADQLDDNSILVTNTFGSQLCSIDMVRLIDRASFFPRGFLTLGEFVPYTKPKKAN</sequence>
<keyword evidence="1" id="KW-0732">Signal</keyword>
<gene>
    <name evidence="2" type="ORF">DD559_06820</name>
</gene>
<feature type="chain" id="PRO_5015539391" evidence="1">
    <location>
        <begin position="23"/>
        <end position="135"/>
    </location>
</feature>
<organism evidence="2 3">
    <name type="scientific">Sphingomonas pokkalii</name>
    <dbReference type="NCBI Taxonomy" id="2175090"/>
    <lineage>
        <taxon>Bacteria</taxon>
        <taxon>Pseudomonadati</taxon>
        <taxon>Pseudomonadota</taxon>
        <taxon>Alphaproteobacteria</taxon>
        <taxon>Sphingomonadales</taxon>
        <taxon>Sphingomonadaceae</taxon>
        <taxon>Sphingomonas</taxon>
    </lineage>
</organism>